<name>A5IXP4_MYCAP</name>
<proteinExistence type="predicted"/>
<dbReference type="NCBIfam" id="NF045958">
    <property type="entry name" value="MAG1050_fam"/>
    <property type="match status" value="1"/>
</dbReference>
<reference evidence="3" key="1">
    <citation type="journal article" date="2007" name="PLoS Genet.">
        <title>Being pathogenic, plastic, and sexual while living with a nearly minimal bacterial genome.</title>
        <authorList>
            <person name="Sirand-Pugnet P."/>
            <person name="Lartigue C."/>
            <person name="Marenda M."/>
            <person name="Jacob D."/>
            <person name="Barre A."/>
            <person name="Barbe V."/>
            <person name="Schenowitz C."/>
            <person name="Mangenot S."/>
            <person name="Couloux A."/>
            <person name="Segurens B."/>
            <person name="de Daruvar A."/>
            <person name="Blanchard A."/>
            <person name="Citti C."/>
        </authorList>
    </citation>
    <scope>NUCLEOTIDE SEQUENCE [LARGE SCALE GENOMIC DNA]</scope>
    <source>
        <strain evidence="3">PG2</strain>
    </source>
</reference>
<dbReference type="HOGENOM" id="CLU_849451_0_0_14"/>
<accession>A5IXP4</accession>
<evidence type="ECO:0000313" key="2">
    <source>
        <dbReference type="EMBL" id="CAL58803.1"/>
    </source>
</evidence>
<evidence type="ECO:0008006" key="4">
    <source>
        <dbReference type="Google" id="ProtNLM"/>
    </source>
</evidence>
<keyword evidence="1" id="KW-0732">Signal</keyword>
<evidence type="ECO:0000256" key="1">
    <source>
        <dbReference type="SAM" id="SignalP"/>
    </source>
</evidence>
<protein>
    <recommendedName>
        <fullName evidence="4">Lipoprotein</fullName>
    </recommendedName>
</protein>
<sequence length="328" mass="36991">MMNKKAKLFMLSMPVALFAPVLSASCQKKDDFKPQDFKDVKIALASGAQNDFSNIMPSEFVRSKKPYTNALEVNQKGSKTDKFGFEIVNIRANDNYGYVFVEYKLFDKNNKKNITPKKFVYLQNFKSNIKEALSNINSKLYFSKTKSLGADVNKKDLLVTDLVNDKLLLDLQGNSLLSQTGVKISKDLKIDFGKDNEGIKKGFVNVSFTYNVEHNARETGNDFPIKLAKKVENFKIEGFTGFDDFSAEKFIEKSSATDVTFEKIKKDPTSYISLKNAGDTTLTGISVTNGTGDKQATIKFKLQTSLFDSEGKETKVVSDKEYEYKYTW</sequence>
<dbReference type="KEGG" id="maa:MAG1050"/>
<keyword evidence="3" id="KW-1185">Reference proteome</keyword>
<evidence type="ECO:0000313" key="3">
    <source>
        <dbReference type="Proteomes" id="UP000007065"/>
    </source>
</evidence>
<dbReference type="PROSITE" id="PS51257">
    <property type="entry name" value="PROKAR_LIPOPROTEIN"/>
    <property type="match status" value="1"/>
</dbReference>
<feature type="chain" id="PRO_5002684517" description="Lipoprotein" evidence="1">
    <location>
        <begin position="25"/>
        <end position="328"/>
    </location>
</feature>
<dbReference type="GeneID" id="93357876"/>
<gene>
    <name evidence="2" type="ordered locus">MAG1050</name>
</gene>
<dbReference type="EMBL" id="CU179680">
    <property type="protein sequence ID" value="CAL58803.1"/>
    <property type="molecule type" value="Genomic_DNA"/>
</dbReference>
<dbReference type="PHI-base" id="PHI:6518"/>
<dbReference type="AlphaFoldDB" id="A5IXP4"/>
<dbReference type="Proteomes" id="UP000007065">
    <property type="component" value="Chromosome"/>
</dbReference>
<dbReference type="RefSeq" id="WP_011949286.1">
    <property type="nucleotide sequence ID" value="NC_009497.1"/>
</dbReference>
<feature type="signal peptide" evidence="1">
    <location>
        <begin position="1"/>
        <end position="24"/>
    </location>
</feature>
<dbReference type="STRING" id="347257.MAG1050"/>
<organism evidence="2 3">
    <name type="scientific">Mycoplasmopsis agalactiae (strain NCTC 10123 / CIP 59.7 / PG2)</name>
    <name type="common">Mycoplasma agalactiae</name>
    <dbReference type="NCBI Taxonomy" id="347257"/>
    <lineage>
        <taxon>Bacteria</taxon>
        <taxon>Bacillati</taxon>
        <taxon>Mycoplasmatota</taxon>
        <taxon>Mycoplasmoidales</taxon>
        <taxon>Metamycoplasmataceae</taxon>
        <taxon>Mycoplasmopsis</taxon>
    </lineage>
</organism>